<organism evidence="2 4">
    <name type="scientific">Rhizophagus irregularis (strain DAOM 197198w)</name>
    <name type="common">Glomus intraradices</name>
    <dbReference type="NCBI Taxonomy" id="1432141"/>
    <lineage>
        <taxon>Eukaryota</taxon>
        <taxon>Fungi</taxon>
        <taxon>Fungi incertae sedis</taxon>
        <taxon>Mucoromycota</taxon>
        <taxon>Glomeromycotina</taxon>
        <taxon>Glomeromycetes</taxon>
        <taxon>Glomerales</taxon>
        <taxon>Glomeraceae</taxon>
        <taxon>Rhizophagus</taxon>
    </lineage>
</organism>
<dbReference type="EMBL" id="JEMT01015848">
    <property type="protein sequence ID" value="EXX71916.1"/>
    <property type="molecule type" value="Genomic_DNA"/>
</dbReference>
<evidence type="ECO:0000313" key="3">
    <source>
        <dbReference type="EMBL" id="EXX71916.1"/>
    </source>
</evidence>
<name>A0A015L7S4_RHIIW</name>
<keyword evidence="4" id="KW-1185">Reference proteome</keyword>
<comment type="caution">
    <text evidence="2">The sequence shown here is derived from an EMBL/GenBank/DDBJ whole genome shotgun (WGS) entry which is preliminary data.</text>
</comment>
<feature type="coiled-coil region" evidence="1">
    <location>
        <begin position="5"/>
        <end position="168"/>
    </location>
</feature>
<proteinExistence type="predicted"/>
<keyword evidence="1" id="KW-0175">Coiled coil</keyword>
<evidence type="ECO:0000313" key="4">
    <source>
        <dbReference type="Proteomes" id="UP000022910"/>
    </source>
</evidence>
<dbReference type="Proteomes" id="UP000022910">
    <property type="component" value="Unassembled WGS sequence"/>
</dbReference>
<accession>A0A015L7S4</accession>
<dbReference type="HOGENOM" id="CLU_1409488_0_0_1"/>
<evidence type="ECO:0000313" key="2">
    <source>
        <dbReference type="EMBL" id="EXX68596.1"/>
    </source>
</evidence>
<gene>
    <name evidence="3" type="ORF">RirG_074140</name>
    <name evidence="2" type="ORF">RirG_103710</name>
</gene>
<dbReference type="AlphaFoldDB" id="A0A015L7S4"/>
<protein>
    <submittedName>
        <fullName evidence="2">Uncharacterized protein</fullName>
    </submittedName>
</protein>
<reference evidence="2 4" key="1">
    <citation type="submission" date="2014-02" db="EMBL/GenBank/DDBJ databases">
        <title>Single nucleus genome sequencing reveals high similarity among nuclei of an endomycorrhizal fungus.</title>
        <authorList>
            <person name="Lin K."/>
            <person name="Geurts R."/>
            <person name="Zhang Z."/>
            <person name="Limpens E."/>
            <person name="Saunders D.G."/>
            <person name="Mu D."/>
            <person name="Pang E."/>
            <person name="Cao H."/>
            <person name="Cha H."/>
            <person name="Lin T."/>
            <person name="Zhou Q."/>
            <person name="Shang Y."/>
            <person name="Li Y."/>
            <person name="Ivanov S."/>
            <person name="Sharma T."/>
            <person name="Velzen R.V."/>
            <person name="Ruijter N.D."/>
            <person name="Aanen D.K."/>
            <person name="Win J."/>
            <person name="Kamoun S."/>
            <person name="Bisseling T."/>
            <person name="Huang S."/>
        </authorList>
    </citation>
    <scope>NUCLEOTIDE SEQUENCE [LARGE SCALE GENOMIC DNA]</scope>
    <source>
        <strain evidence="2">DAOM 197198w</strain>
        <strain evidence="4">DAOM197198w</strain>
    </source>
</reference>
<dbReference type="EMBL" id="JEMT01017242">
    <property type="protein sequence ID" value="EXX68596.1"/>
    <property type="molecule type" value="Genomic_DNA"/>
</dbReference>
<evidence type="ECO:0000256" key="1">
    <source>
        <dbReference type="SAM" id="Coils"/>
    </source>
</evidence>
<sequence>MEILINTYIAEINEYKSKINDLNNKNIQLSNLLIDIQKNTNLNLDKAQENVSSKGKIANYRKEIEFLTQVIDSLKHKNGDLNNNIKALTIANEKLMNDFVVVTDNYKLAIGNQNAYKKYIKDLTTVKEKLELENQQYKENIDKITSDNDKLKESIYNLNENVKALEFDNYNLENNFIVVNDNLIVAVNNQKKK</sequence>